<protein>
    <submittedName>
        <fullName evidence="2">GNAT family N-acetyltransferase</fullName>
    </submittedName>
</protein>
<comment type="caution">
    <text evidence="2">The sequence shown here is derived from an EMBL/GenBank/DDBJ whole genome shotgun (WGS) entry which is preliminary data.</text>
</comment>
<evidence type="ECO:0000313" key="2">
    <source>
        <dbReference type="EMBL" id="OYN89132.1"/>
    </source>
</evidence>
<dbReference type="Gene3D" id="3.40.630.30">
    <property type="match status" value="1"/>
</dbReference>
<accession>A0A255EI67</accession>
<dbReference type="AlphaFoldDB" id="A0A255EI67"/>
<proteinExistence type="predicted"/>
<dbReference type="Proteomes" id="UP000216300">
    <property type="component" value="Unassembled WGS sequence"/>
</dbReference>
<dbReference type="InterPro" id="IPR000182">
    <property type="entry name" value="GNAT_dom"/>
</dbReference>
<reference evidence="2 3" key="1">
    <citation type="submission" date="2017-07" db="EMBL/GenBank/DDBJ databases">
        <title>Draft whole genome sequences of clinical Proprionibacteriaceae strains.</title>
        <authorList>
            <person name="Bernier A.-M."/>
            <person name="Bernard K."/>
            <person name="Domingo M.-C."/>
        </authorList>
    </citation>
    <scope>NUCLEOTIDE SEQUENCE [LARGE SCALE GENOMIC DNA]</scope>
    <source>
        <strain evidence="2 3">NML 150081</strain>
    </source>
</reference>
<gene>
    <name evidence="2" type="ORF">CGZ91_12810</name>
</gene>
<dbReference type="InterPro" id="IPR016181">
    <property type="entry name" value="Acyl_CoA_acyltransferase"/>
</dbReference>
<evidence type="ECO:0000259" key="1">
    <source>
        <dbReference type="PROSITE" id="PS51186"/>
    </source>
</evidence>
<keyword evidence="2" id="KW-0808">Transferase</keyword>
<dbReference type="EMBL" id="NMVJ01000010">
    <property type="protein sequence ID" value="OYN89132.1"/>
    <property type="molecule type" value="Genomic_DNA"/>
</dbReference>
<name>A0A255EI67_9ACTN</name>
<organism evidence="2 3">
    <name type="scientific">Parenemella sanctibonifatiensis</name>
    <dbReference type="NCBI Taxonomy" id="2016505"/>
    <lineage>
        <taxon>Bacteria</taxon>
        <taxon>Bacillati</taxon>
        <taxon>Actinomycetota</taxon>
        <taxon>Actinomycetes</taxon>
        <taxon>Propionibacteriales</taxon>
        <taxon>Propionibacteriaceae</taxon>
        <taxon>Parenemella</taxon>
    </lineage>
</organism>
<dbReference type="RefSeq" id="WP_094455712.1">
    <property type="nucleotide sequence ID" value="NZ_NMVJ01000010.1"/>
</dbReference>
<feature type="domain" description="N-acetyltransferase" evidence="1">
    <location>
        <begin position="145"/>
        <end position="283"/>
    </location>
</feature>
<keyword evidence="3" id="KW-1185">Reference proteome</keyword>
<dbReference type="Pfam" id="PF00583">
    <property type="entry name" value="Acetyltransf_1"/>
    <property type="match status" value="1"/>
</dbReference>
<dbReference type="PROSITE" id="PS51186">
    <property type="entry name" value="GNAT"/>
    <property type="match status" value="1"/>
</dbReference>
<sequence length="283" mass="30686">MSTPTVAELPRIIDAVESWQRDGLPVQVHPGDLGWYQRFGATGLAAALRIWCRDDEIVAVGFLDESELIRMAIAPSAADDDQVASRIVDDFTGELGDVLPAGRGIVEARYGPALRHMLKDRGWALVDPWTPLVRDLRQPVEPTALRVEQVGPDQAEERVRIHAAAFPGSSFTVDRWREMAAGHAYRQARCLIGYDRHGVGVATTTVWSAGEGRPGLIEPLGVHREHRGQRHGAAITLGAAAALQEMGCSSALVATPAFNTAAVATYRAAGFHSSADVRDFRRP</sequence>
<dbReference type="GO" id="GO:0016747">
    <property type="term" value="F:acyltransferase activity, transferring groups other than amino-acyl groups"/>
    <property type="evidence" value="ECO:0007669"/>
    <property type="project" value="InterPro"/>
</dbReference>
<evidence type="ECO:0000313" key="3">
    <source>
        <dbReference type="Proteomes" id="UP000216300"/>
    </source>
</evidence>
<dbReference type="SUPFAM" id="SSF55729">
    <property type="entry name" value="Acyl-CoA N-acyltransferases (Nat)"/>
    <property type="match status" value="1"/>
</dbReference>